<evidence type="ECO:0000259" key="1">
    <source>
        <dbReference type="Pfam" id="PF00535"/>
    </source>
</evidence>
<dbReference type="PANTHER" id="PTHR43179">
    <property type="entry name" value="RHAMNOSYLTRANSFERASE WBBL"/>
    <property type="match status" value="1"/>
</dbReference>
<dbReference type="CDD" id="cd04186">
    <property type="entry name" value="GT_2_like_c"/>
    <property type="match status" value="1"/>
</dbReference>
<accession>A0A1F6MAH0</accession>
<name>A0A1F6MAH0_9BACT</name>
<evidence type="ECO:0000313" key="2">
    <source>
        <dbReference type="EMBL" id="OGH68626.1"/>
    </source>
</evidence>
<dbReference type="Gene3D" id="3.90.550.10">
    <property type="entry name" value="Spore Coat Polysaccharide Biosynthesis Protein SpsA, Chain A"/>
    <property type="match status" value="1"/>
</dbReference>
<dbReference type="InterPro" id="IPR001173">
    <property type="entry name" value="Glyco_trans_2-like"/>
</dbReference>
<dbReference type="EMBL" id="MFPU01000086">
    <property type="protein sequence ID" value="OGH68626.1"/>
    <property type="molecule type" value="Genomic_DNA"/>
</dbReference>
<dbReference type="InterPro" id="IPR029044">
    <property type="entry name" value="Nucleotide-diphossugar_trans"/>
</dbReference>
<dbReference type="PANTHER" id="PTHR43179:SF7">
    <property type="entry name" value="RHAMNOSYLTRANSFERASE WBBL"/>
    <property type="match status" value="1"/>
</dbReference>
<proteinExistence type="predicted"/>
<dbReference type="Proteomes" id="UP000177953">
    <property type="component" value="Unassembled WGS sequence"/>
</dbReference>
<evidence type="ECO:0000313" key="3">
    <source>
        <dbReference type="Proteomes" id="UP000177953"/>
    </source>
</evidence>
<comment type="caution">
    <text evidence="2">The sequence shown here is derived from an EMBL/GenBank/DDBJ whole genome shotgun (WGS) entry which is preliminary data.</text>
</comment>
<dbReference type="SUPFAM" id="SSF53448">
    <property type="entry name" value="Nucleotide-diphospho-sugar transferases"/>
    <property type="match status" value="1"/>
</dbReference>
<organism evidence="2 3">
    <name type="scientific">Candidatus Magasanikbacteria bacterium RIFCSPHIGHO2_01_FULL_47_8</name>
    <dbReference type="NCBI Taxonomy" id="1798673"/>
    <lineage>
        <taxon>Bacteria</taxon>
        <taxon>Candidatus Magasanikiibacteriota</taxon>
    </lineage>
</organism>
<dbReference type="AlphaFoldDB" id="A0A1F6MAH0"/>
<feature type="domain" description="Glycosyltransferase 2-like" evidence="1">
    <location>
        <begin position="4"/>
        <end position="141"/>
    </location>
</feature>
<gene>
    <name evidence="2" type="ORF">A2754_01910</name>
</gene>
<sequence length="257" mass="29524">MDLSVITVTWNSKENITEQISSVILGSKQISFEQIIVDNGSTDDTVSIVETHCNASLRLIKNATNLGFSAANNQAAALARGEFILFLNPDMRVEEGSLDKLLNWMREHPDVGIAGCKLVDAQGKFKEKAAPRRFPTLLNQLAIILKLPHLLPSLLDKYLYKGFNPDKEQEVDSVRGSFLIMRHELYKKLGFAFDPRYFIWFEDVDLCREAKRLNYKVIYAPIVSCVDQVGASFSKRNFLWKQFQFTKSMIKYFLKWW</sequence>
<protein>
    <recommendedName>
        <fullName evidence="1">Glycosyltransferase 2-like domain-containing protein</fullName>
    </recommendedName>
</protein>
<reference evidence="2 3" key="1">
    <citation type="journal article" date="2016" name="Nat. Commun.">
        <title>Thousands of microbial genomes shed light on interconnected biogeochemical processes in an aquifer system.</title>
        <authorList>
            <person name="Anantharaman K."/>
            <person name="Brown C.T."/>
            <person name="Hug L.A."/>
            <person name="Sharon I."/>
            <person name="Castelle C.J."/>
            <person name="Probst A.J."/>
            <person name="Thomas B.C."/>
            <person name="Singh A."/>
            <person name="Wilkins M.J."/>
            <person name="Karaoz U."/>
            <person name="Brodie E.L."/>
            <person name="Williams K.H."/>
            <person name="Hubbard S.S."/>
            <person name="Banfield J.F."/>
        </authorList>
    </citation>
    <scope>NUCLEOTIDE SEQUENCE [LARGE SCALE GENOMIC DNA]</scope>
</reference>
<dbReference type="Pfam" id="PF00535">
    <property type="entry name" value="Glycos_transf_2"/>
    <property type="match status" value="1"/>
</dbReference>